<dbReference type="InterPro" id="IPR019775">
    <property type="entry name" value="WD40_repeat_CS"/>
</dbReference>
<keyword evidence="5" id="KW-1185">Reference proteome</keyword>
<dbReference type="EMBL" id="ABCS01000192">
    <property type="protein sequence ID" value="EDM73664.1"/>
    <property type="molecule type" value="Genomic_DNA"/>
</dbReference>
<feature type="repeat" description="WD" evidence="3">
    <location>
        <begin position="12"/>
        <end position="34"/>
    </location>
</feature>
<sequence length="235" mass="24759">MSALTVTSTGELVSGGSDGSVRVWSMQKGRELLAVKAHRGTVYTLGSSADGSLLASGGADDQICVWSRDDGELVHSFPVGPRGTAFVFAADGEHIVSGHGGDTLRFWSLETGELAYEQDAGPGMVGAFELDHSRQWAISRGWRGPVTVWSAESWAYTGVLPIVERDLSCAKLRPECEQIVCTWQGNVGLFDGTTGESVAVGEHPCKGVYDLDVSADGNLAVTAAADGVARIWNLG</sequence>
<reference evidence="4 5" key="1">
    <citation type="submission" date="2007-06" db="EMBL/GenBank/DDBJ databases">
        <authorList>
            <person name="Shimkets L."/>
            <person name="Ferriera S."/>
            <person name="Johnson J."/>
            <person name="Kravitz S."/>
            <person name="Beeson K."/>
            <person name="Sutton G."/>
            <person name="Rogers Y.-H."/>
            <person name="Friedman R."/>
            <person name="Frazier M."/>
            <person name="Venter J.C."/>
        </authorList>
    </citation>
    <scope>NUCLEOTIDE SEQUENCE [LARGE SCALE GENOMIC DNA]</scope>
    <source>
        <strain evidence="4 5">SIR-1</strain>
    </source>
</reference>
<dbReference type="InterPro" id="IPR020472">
    <property type="entry name" value="WD40_PAC1"/>
</dbReference>
<dbReference type="PANTHER" id="PTHR22847">
    <property type="entry name" value="WD40 REPEAT PROTEIN"/>
    <property type="match status" value="1"/>
</dbReference>
<dbReference type="PANTHER" id="PTHR22847:SF637">
    <property type="entry name" value="WD REPEAT DOMAIN 5B"/>
    <property type="match status" value="1"/>
</dbReference>
<comment type="caution">
    <text evidence="4">The sequence shown here is derived from an EMBL/GenBank/DDBJ whole genome shotgun (WGS) entry which is preliminary data.</text>
</comment>
<name>A6GKE4_9BACT</name>
<accession>A6GKE4</accession>
<organism evidence="4 5">
    <name type="scientific">Plesiocystis pacifica SIR-1</name>
    <dbReference type="NCBI Taxonomy" id="391625"/>
    <lineage>
        <taxon>Bacteria</taxon>
        <taxon>Pseudomonadati</taxon>
        <taxon>Myxococcota</taxon>
        <taxon>Polyangia</taxon>
        <taxon>Nannocystales</taxon>
        <taxon>Nannocystaceae</taxon>
        <taxon>Plesiocystis</taxon>
    </lineage>
</organism>
<evidence type="ECO:0000256" key="1">
    <source>
        <dbReference type="ARBA" id="ARBA00022574"/>
    </source>
</evidence>
<dbReference type="PROSITE" id="PS00678">
    <property type="entry name" value="WD_REPEATS_1"/>
    <property type="match status" value="1"/>
</dbReference>
<dbReference type="InterPro" id="IPR001680">
    <property type="entry name" value="WD40_rpt"/>
</dbReference>
<dbReference type="PRINTS" id="PR00320">
    <property type="entry name" value="GPROTEINBRPT"/>
</dbReference>
<evidence type="ECO:0000256" key="2">
    <source>
        <dbReference type="ARBA" id="ARBA00022737"/>
    </source>
</evidence>
<dbReference type="InterPro" id="IPR015943">
    <property type="entry name" value="WD40/YVTN_repeat-like_dom_sf"/>
</dbReference>
<feature type="repeat" description="WD" evidence="3">
    <location>
        <begin position="35"/>
        <end position="76"/>
    </location>
</feature>
<dbReference type="Pfam" id="PF00400">
    <property type="entry name" value="WD40"/>
    <property type="match status" value="3"/>
</dbReference>
<evidence type="ECO:0000313" key="5">
    <source>
        <dbReference type="Proteomes" id="UP000005801"/>
    </source>
</evidence>
<evidence type="ECO:0000313" key="4">
    <source>
        <dbReference type="EMBL" id="EDM73664.1"/>
    </source>
</evidence>
<dbReference type="Gene3D" id="2.130.10.10">
    <property type="entry name" value="YVTN repeat-like/Quinoprotein amine dehydrogenase"/>
    <property type="match status" value="2"/>
</dbReference>
<keyword evidence="2" id="KW-0677">Repeat</keyword>
<feature type="repeat" description="WD" evidence="3">
    <location>
        <begin position="208"/>
        <end position="235"/>
    </location>
</feature>
<proteinExistence type="predicted"/>
<dbReference type="PROSITE" id="PS50082">
    <property type="entry name" value="WD_REPEATS_2"/>
    <property type="match status" value="3"/>
</dbReference>
<protein>
    <submittedName>
        <fullName evidence="4">WD-repeat protein</fullName>
    </submittedName>
</protein>
<keyword evidence="1 3" id="KW-0853">WD repeat</keyword>
<dbReference type="AlphaFoldDB" id="A6GKE4"/>
<dbReference type="Proteomes" id="UP000005801">
    <property type="component" value="Unassembled WGS sequence"/>
</dbReference>
<dbReference type="SUPFAM" id="SSF50978">
    <property type="entry name" value="WD40 repeat-like"/>
    <property type="match status" value="1"/>
</dbReference>
<gene>
    <name evidence="4" type="ORF">PPSIR1_39225</name>
</gene>
<dbReference type="SMART" id="SM00320">
    <property type="entry name" value="WD40"/>
    <property type="match status" value="3"/>
</dbReference>
<evidence type="ECO:0000256" key="3">
    <source>
        <dbReference type="PROSITE-ProRule" id="PRU00221"/>
    </source>
</evidence>
<dbReference type="InterPro" id="IPR036322">
    <property type="entry name" value="WD40_repeat_dom_sf"/>
</dbReference>
<dbReference type="STRING" id="391625.PPSIR1_39225"/>
<dbReference type="PROSITE" id="PS50294">
    <property type="entry name" value="WD_REPEATS_REGION"/>
    <property type="match status" value="2"/>
</dbReference>
<dbReference type="eggNOG" id="COG2319">
    <property type="taxonomic scope" value="Bacteria"/>
</dbReference>